<keyword evidence="2" id="KW-0732">Signal</keyword>
<keyword evidence="1" id="KW-0433">Leucine-rich repeat</keyword>
<evidence type="ECO:0000313" key="6">
    <source>
        <dbReference type="Proteomes" id="UP000823749"/>
    </source>
</evidence>
<comment type="caution">
    <text evidence="5">The sequence shown here is derived from an EMBL/GenBank/DDBJ whole genome shotgun (WGS) entry which is preliminary data.</text>
</comment>
<feature type="domain" description="Leucine-rich repeat-containing N-terminal plant-type" evidence="4">
    <location>
        <begin position="54"/>
        <end position="92"/>
    </location>
</feature>
<reference evidence="5" key="1">
    <citation type="submission" date="2020-08" db="EMBL/GenBank/DDBJ databases">
        <title>Plant Genome Project.</title>
        <authorList>
            <person name="Zhang R.-G."/>
        </authorList>
    </citation>
    <scope>NUCLEOTIDE SEQUENCE</scope>
    <source>
        <strain evidence="5">WSP0</strain>
        <tissue evidence="5">Leaf</tissue>
    </source>
</reference>
<evidence type="ECO:0000313" key="5">
    <source>
        <dbReference type="EMBL" id="KAG5551677.1"/>
    </source>
</evidence>
<keyword evidence="6" id="KW-1185">Reference proteome</keyword>
<gene>
    <name evidence="5" type="ORF">RHGRI_009931</name>
</gene>
<dbReference type="Pfam" id="PF00560">
    <property type="entry name" value="LRR_1"/>
    <property type="match status" value="3"/>
</dbReference>
<dbReference type="Pfam" id="PF08263">
    <property type="entry name" value="LRRNT_2"/>
    <property type="match status" value="1"/>
</dbReference>
<dbReference type="FunFam" id="3.80.10.10:FF:000383">
    <property type="entry name" value="Leucine-rich repeat receptor protein kinase EMS1"/>
    <property type="match status" value="1"/>
</dbReference>
<dbReference type="Proteomes" id="UP000823749">
    <property type="component" value="Chromosome 4"/>
</dbReference>
<dbReference type="PANTHER" id="PTHR48060">
    <property type="entry name" value="DNA DAMAGE-REPAIR/TOLERATION PROTEIN DRT100"/>
    <property type="match status" value="1"/>
</dbReference>
<dbReference type="InterPro" id="IPR053211">
    <property type="entry name" value="DNA_repair-toleration"/>
</dbReference>
<dbReference type="EMBL" id="JACTNZ010000004">
    <property type="protein sequence ID" value="KAG5551677.1"/>
    <property type="molecule type" value="Genomic_DNA"/>
</dbReference>
<evidence type="ECO:0000256" key="3">
    <source>
        <dbReference type="ARBA" id="ARBA00022737"/>
    </source>
</evidence>
<protein>
    <recommendedName>
        <fullName evidence="4">Leucine-rich repeat-containing N-terminal plant-type domain-containing protein</fullName>
    </recommendedName>
</protein>
<evidence type="ECO:0000256" key="2">
    <source>
        <dbReference type="ARBA" id="ARBA00022729"/>
    </source>
</evidence>
<dbReference type="PANTHER" id="PTHR48060:SF21">
    <property type="entry name" value="L DOMAIN-LIKE PROTEIN"/>
    <property type="match status" value="1"/>
</dbReference>
<evidence type="ECO:0000256" key="1">
    <source>
        <dbReference type="ARBA" id="ARBA00022614"/>
    </source>
</evidence>
<keyword evidence="3" id="KW-0677">Repeat</keyword>
<evidence type="ECO:0000259" key="4">
    <source>
        <dbReference type="Pfam" id="PF08263"/>
    </source>
</evidence>
<proteinExistence type="predicted"/>
<accession>A0AAV6KGM5</accession>
<dbReference type="InterPro" id="IPR001611">
    <property type="entry name" value="Leu-rich_rpt"/>
</dbReference>
<dbReference type="InterPro" id="IPR032675">
    <property type="entry name" value="LRR_dom_sf"/>
</dbReference>
<sequence>MISLLTKSRSLSIDLLLLSLFLSLIPLLHIKALALHTTISSLKPTNAINVASNETDFHALLAFKSNIFLEHRQALSSWNESLHFCSWEGVQCGCRHERVTTINLTSKGLMGSLSPYIGNLSFLRELSLFNNTFVGEIPSELGDLFRVRSLPPTFGFMFPHLQVLQLYANQFNGPLLLSISNMSQLLQLELGLNNFNGKVKNDFGSLQNLFLISLAPNNFDHRGSDGLAFLSSLTNCSNMQAIGMEDSQFGGVLPDSVGNQSYKLYYLTLGGNQLYGSILSTIGNLVNLEFFGLDNNLFTGSIPHSLGYLHKMQLMSLSNNSISGEIPESIENLS</sequence>
<dbReference type="InterPro" id="IPR013210">
    <property type="entry name" value="LRR_N_plant-typ"/>
</dbReference>
<name>A0AAV6KGM5_9ERIC</name>
<dbReference type="Gene3D" id="3.80.10.10">
    <property type="entry name" value="Ribonuclease Inhibitor"/>
    <property type="match status" value="3"/>
</dbReference>
<dbReference type="SUPFAM" id="SSF52058">
    <property type="entry name" value="L domain-like"/>
    <property type="match status" value="1"/>
</dbReference>
<dbReference type="AlphaFoldDB" id="A0AAV6KGM5"/>
<organism evidence="5 6">
    <name type="scientific">Rhododendron griersonianum</name>
    <dbReference type="NCBI Taxonomy" id="479676"/>
    <lineage>
        <taxon>Eukaryota</taxon>
        <taxon>Viridiplantae</taxon>
        <taxon>Streptophyta</taxon>
        <taxon>Embryophyta</taxon>
        <taxon>Tracheophyta</taxon>
        <taxon>Spermatophyta</taxon>
        <taxon>Magnoliopsida</taxon>
        <taxon>eudicotyledons</taxon>
        <taxon>Gunneridae</taxon>
        <taxon>Pentapetalae</taxon>
        <taxon>asterids</taxon>
        <taxon>Ericales</taxon>
        <taxon>Ericaceae</taxon>
        <taxon>Ericoideae</taxon>
        <taxon>Rhodoreae</taxon>
        <taxon>Rhododendron</taxon>
    </lineage>
</organism>